<reference evidence="1" key="1">
    <citation type="journal article" date="2004" name="Nature">
        <title>Hox cluster disintegration with persistent anteroposterior order of expression in Oikopleura dioica.</title>
        <authorList>
            <person name="Seo H.C."/>
            <person name="Edvardsen R.B."/>
            <person name="Maeland A.D."/>
            <person name="Bjordal M."/>
            <person name="Jensen M.F."/>
            <person name="Hansen A."/>
            <person name="Flaat M."/>
            <person name="Weissenbach J."/>
            <person name="Lehrach H."/>
            <person name="Wincker P."/>
            <person name="Reinhardt R."/>
            <person name="Chourrout D."/>
        </authorList>
    </citation>
    <scope>NUCLEOTIDE SEQUENCE</scope>
</reference>
<dbReference type="SUPFAM" id="SSF48619">
    <property type="entry name" value="Phospholipase A2, PLA2"/>
    <property type="match status" value="1"/>
</dbReference>
<dbReference type="EMBL" id="AY613855">
    <property type="protein sequence ID" value="AAT47834.1"/>
    <property type="molecule type" value="Genomic_DNA"/>
</dbReference>
<proteinExistence type="predicted"/>
<dbReference type="GO" id="GO:0004623">
    <property type="term" value="F:phospholipase A2 activity"/>
    <property type="evidence" value="ECO:0007669"/>
    <property type="project" value="InterPro"/>
</dbReference>
<name>Q66S80_OIKDI</name>
<reference evidence="1" key="2">
    <citation type="journal article" date="2005" name="Curr. Biol.">
        <title>Remodelling of the homeobox gene complement in the tunicate Oikopleura dioica.</title>
        <authorList>
            <person name="Edvardsen R.B."/>
            <person name="Seo H.C."/>
            <person name="Jensen M.F."/>
            <person name="Mialon A."/>
            <person name="Mikhaleva J."/>
            <person name="Bjordal M."/>
            <person name="Cartry J."/>
            <person name="Reinhardt R."/>
            <person name="Weissenbach J."/>
            <person name="Wincker P."/>
            <person name="Chourrout D."/>
        </authorList>
    </citation>
    <scope>NUCLEOTIDE SEQUENCE</scope>
</reference>
<sequence>MSVNRNDLFCEIERRSKKYKIADLEKKMKKRSLHNHKSVEKIIKEILQGDPLQIIKHDDNVNSLFNQLLSMDDIMTSIKENLLTGRSEQINVRKSMMTARRKLEYKPLDLTDKNTVMILINHPDIPKPDQIRRFKLTRCFGCEWIWRRSKAGYQNGCTENDVLNEISTAVRAGQNSTLTDFCELQNHDSSETCENLESSYIVTDIEDKQSPLNNYCYGYGNDVLPKPVGPFLVKIESCCWVNFMNDFGKIIGSASQKRERNDLKLIAKINDLEKVFKLGIQQHSISKSASDLANYVRLSAPNFEFESGRHRWRPHFLSLGDKRRSEIRKLEAQQNILNKFYSIFHAFFLNLKFAEPRQIHDFEAFASLTLEKCSVVYDGTKDQAKTGYKPIAVMVEDVDENGAIRSSVPVQFLAEVWSPQPTKNTFGRKGRVNTQVYKYPDPYAGVLDYEDGDGDSDDDYFEIENARKRRETDATRTLSEGSPAKSGEIPGYCDAKPVLVFPSPEAGSTIVFNKNVEIELKAESRNGAIKRFLYNKPRDDIRGLTSERRCVSLRSEISDIFSMIEFFFASSSKGDKNVFSVDSFRDYGCAGNGNMKFAAPTRGMPVDQIDAKINNWKQCKKCALEGKTRVAYEFDELEFECSDEFGTQAHSLCSCDLDFVKNIEIISEKYDPNFLNFDQSKCAPFPPAFRTTAKGACCKSPKGVFGWYNKEIRECCENGQIREIGEC</sequence>
<accession>Q66S80</accession>
<dbReference type="GO" id="GO:0050482">
    <property type="term" value="P:arachidonate secretion"/>
    <property type="evidence" value="ECO:0007669"/>
    <property type="project" value="InterPro"/>
</dbReference>
<evidence type="ECO:0000313" key="1">
    <source>
        <dbReference type="EMBL" id="AAT47834.1"/>
    </source>
</evidence>
<dbReference type="GO" id="GO:0006644">
    <property type="term" value="P:phospholipid metabolic process"/>
    <property type="evidence" value="ECO:0007669"/>
    <property type="project" value="InterPro"/>
</dbReference>
<dbReference type="AlphaFoldDB" id="Q66S80"/>
<dbReference type="InterPro" id="IPR036444">
    <property type="entry name" value="PLipase_A2_dom_sf"/>
</dbReference>
<protein>
    <submittedName>
        <fullName evidence="1">Uncharacterized protein</fullName>
    </submittedName>
</protein>
<organism evidence="1">
    <name type="scientific">Oikopleura dioica</name>
    <name type="common">Tunicate</name>
    <dbReference type="NCBI Taxonomy" id="34765"/>
    <lineage>
        <taxon>Eukaryota</taxon>
        <taxon>Metazoa</taxon>
        <taxon>Chordata</taxon>
        <taxon>Tunicata</taxon>
        <taxon>Appendicularia</taxon>
        <taxon>Copelata</taxon>
        <taxon>Oikopleuridae</taxon>
        <taxon>Oikopleura</taxon>
    </lineage>
</organism>
<dbReference type="Gene3D" id="1.20.90.10">
    <property type="entry name" value="Phospholipase A2 domain"/>
    <property type="match status" value="1"/>
</dbReference>
<gene>
    <name evidence="1" type="ORF">007-15</name>
</gene>